<dbReference type="Pfam" id="PF04434">
    <property type="entry name" value="SWIM"/>
    <property type="match status" value="1"/>
</dbReference>
<dbReference type="SMART" id="SM00575">
    <property type="entry name" value="ZnF_PMZ"/>
    <property type="match status" value="1"/>
</dbReference>
<dbReference type="InterPro" id="IPR004332">
    <property type="entry name" value="Transposase_MuDR"/>
</dbReference>
<organism evidence="7 8">
    <name type="scientific">Glycine soja</name>
    <name type="common">Wild soybean</name>
    <dbReference type="NCBI Taxonomy" id="3848"/>
    <lineage>
        <taxon>Eukaryota</taxon>
        <taxon>Viridiplantae</taxon>
        <taxon>Streptophyta</taxon>
        <taxon>Embryophyta</taxon>
        <taxon>Tracheophyta</taxon>
        <taxon>Spermatophyta</taxon>
        <taxon>Magnoliopsida</taxon>
        <taxon>eudicotyledons</taxon>
        <taxon>Gunneridae</taxon>
        <taxon>Pentapetalae</taxon>
        <taxon>rosids</taxon>
        <taxon>fabids</taxon>
        <taxon>Fabales</taxon>
        <taxon>Fabaceae</taxon>
        <taxon>Papilionoideae</taxon>
        <taxon>50 kb inversion clade</taxon>
        <taxon>NPAAA clade</taxon>
        <taxon>indigoferoid/millettioid clade</taxon>
        <taxon>Phaseoleae</taxon>
        <taxon>Glycine</taxon>
        <taxon>Glycine subgen. Soja</taxon>
    </lineage>
</organism>
<proteinExistence type="predicted"/>
<keyword evidence="3" id="KW-0862">Zinc</keyword>
<evidence type="ECO:0000313" key="7">
    <source>
        <dbReference type="EMBL" id="RZC27816.1"/>
    </source>
</evidence>
<dbReference type="PROSITE" id="PS50966">
    <property type="entry name" value="ZF_SWIM"/>
    <property type="match status" value="1"/>
</dbReference>
<dbReference type="GO" id="GO:0008270">
    <property type="term" value="F:zinc ion binding"/>
    <property type="evidence" value="ECO:0007669"/>
    <property type="project" value="UniProtKB-KW"/>
</dbReference>
<evidence type="ECO:0000256" key="2">
    <source>
        <dbReference type="ARBA" id="ARBA00022771"/>
    </source>
</evidence>
<dbReference type="Pfam" id="PF03108">
    <property type="entry name" value="DBD_Tnp_Mut"/>
    <property type="match status" value="1"/>
</dbReference>
<evidence type="ECO:0000256" key="5">
    <source>
        <dbReference type="SAM" id="MobiDB-lite"/>
    </source>
</evidence>
<dbReference type="PANTHER" id="PTHR31973">
    <property type="entry name" value="POLYPROTEIN, PUTATIVE-RELATED"/>
    <property type="match status" value="1"/>
</dbReference>
<feature type="region of interest" description="Disordered" evidence="5">
    <location>
        <begin position="246"/>
        <end position="278"/>
    </location>
</feature>
<dbReference type="PANTHER" id="PTHR31973:SF195">
    <property type="entry name" value="MUDR FAMILY TRANSPOSASE"/>
    <property type="match status" value="1"/>
</dbReference>
<feature type="compositionally biased region" description="Pro residues" evidence="5">
    <location>
        <begin position="121"/>
        <end position="138"/>
    </location>
</feature>
<dbReference type="Pfam" id="PF10551">
    <property type="entry name" value="MULE"/>
    <property type="match status" value="1"/>
</dbReference>
<keyword evidence="2 4" id="KW-0863">Zinc-finger</keyword>
<name>A0A445LX23_GLYSO</name>
<evidence type="ECO:0000256" key="1">
    <source>
        <dbReference type="ARBA" id="ARBA00022723"/>
    </source>
</evidence>
<accession>A0A445LX23</accession>
<feature type="compositionally biased region" description="Acidic residues" evidence="5">
    <location>
        <begin position="250"/>
        <end position="259"/>
    </location>
</feature>
<dbReference type="InterPro" id="IPR007527">
    <property type="entry name" value="Znf_SWIM"/>
</dbReference>
<dbReference type="Proteomes" id="UP000289340">
    <property type="component" value="Chromosome 1"/>
</dbReference>
<feature type="compositionally biased region" description="Polar residues" evidence="5">
    <location>
        <begin position="144"/>
        <end position="155"/>
    </location>
</feature>
<reference evidence="7 8" key="1">
    <citation type="submission" date="2018-09" db="EMBL/GenBank/DDBJ databases">
        <title>A high-quality reference genome of wild soybean provides a powerful tool to mine soybean genomes.</title>
        <authorList>
            <person name="Xie M."/>
            <person name="Chung C.Y.L."/>
            <person name="Li M.-W."/>
            <person name="Wong F.-L."/>
            <person name="Chan T.-F."/>
            <person name="Lam H.-M."/>
        </authorList>
    </citation>
    <scope>NUCLEOTIDE SEQUENCE [LARGE SCALE GENOMIC DNA]</scope>
    <source>
        <strain evidence="8">cv. W05</strain>
        <tissue evidence="7">Hypocotyl of etiolated seedlings</tissue>
    </source>
</reference>
<feature type="domain" description="SWIM-type" evidence="6">
    <location>
        <begin position="780"/>
        <end position="812"/>
    </location>
</feature>
<comment type="caution">
    <text evidence="7">The sequence shown here is derived from an EMBL/GenBank/DDBJ whole genome shotgun (WGS) entry which is preliminary data.</text>
</comment>
<feature type="region of interest" description="Disordered" evidence="5">
    <location>
        <begin position="118"/>
        <end position="155"/>
    </location>
</feature>
<evidence type="ECO:0000256" key="4">
    <source>
        <dbReference type="PROSITE-ProRule" id="PRU00325"/>
    </source>
</evidence>
<evidence type="ECO:0000313" key="8">
    <source>
        <dbReference type="Proteomes" id="UP000289340"/>
    </source>
</evidence>
<feature type="compositionally biased region" description="Polar residues" evidence="5">
    <location>
        <begin position="182"/>
        <end position="194"/>
    </location>
</feature>
<dbReference type="InterPro" id="IPR018289">
    <property type="entry name" value="MULE_transposase_dom"/>
</dbReference>
<sequence>MAPPKEIPTLIYHSGHIVDDPVQGSTYQCTTPIFFYASRSITFTQFIRKINNRLPTRATEQVAQLLFRVPISIHLGQTRFISAQLFDNDDLRGAMETIIQNPQLNSAEFYAVTELISQPQPSSPQPSCPQLQLPPPQQLPYNNIDLNNPVSSYNNLESQDPFDIYTSYTQILSKNDSFFHGQQTSFDQQNHPSSPFTPPSQLPQTQTSNRDEHPIANEDPIIRFHHENMDDFTEDEDQQFFDHINQQSDDQSDDQTDDEGVGRPTTPPSPPLQYQQPRCPVDLNFDHLPHYIDRPHFVHQQHNVQPSVGVLEVGMTFDDKSQCIRAIKEYNIRNHFDCRTIYSDQRRLHFVCKLHENGCTWSLGACNSKRHNKWIIKSIRGHHTCLMPMLTQDHRQLDKHVIAQIIQPIVKTNPTVSIKTLIAEIKTFMNYTPSYKKTWLAKQKALEMIHGNWEESYAKLPKLFGALQSCVPGTVVAAQTESLYEGGEIVPGKRLFKRVFWSFGPCINGFAYCKPIVQVDGTWLYGKYTGTLLIATAQDGANHIFPIAYAIVEGETTSAWGFFLKNLRRHVTPQINISLISDRHPSIISAYNNPSNLWVQDTSHFFCLRHIAQNFLRGNSNCKHLKKPLMLAGYAYTEKMHWRHLGDIRANKPSAAEWLDQLPKQKWVQCFDEGKRWGHMTTNLSESVNSMLKNTRHLPVSSLVEETYFKTAQLFANRGRQTQAMINSGSQYSEVVFDAINSGQQESNTHIVNEFDRHNHTFIITETQSPLETPRPPGRFRVMLQSQKCDCGEFQAKHLPCSHVMAACKSVNVDPMTYVPMIFTLQHILHIYDNSFGLLPHESMWQEYEGDQWGPDPRRKRTVKGRPVSTRIPTEMDEDENERASRKKCGLCRQHGHSRNNCPNVSSS</sequence>
<protein>
    <recommendedName>
        <fullName evidence="6">SWIM-type domain-containing protein</fullName>
    </recommendedName>
</protein>
<dbReference type="EMBL" id="QZWG01000001">
    <property type="protein sequence ID" value="RZC27816.1"/>
    <property type="molecule type" value="Genomic_DNA"/>
</dbReference>
<feature type="region of interest" description="Disordered" evidence="5">
    <location>
        <begin position="182"/>
        <end position="215"/>
    </location>
</feature>
<dbReference type="AlphaFoldDB" id="A0A445LX23"/>
<dbReference type="InterPro" id="IPR006564">
    <property type="entry name" value="Znf_PMZ"/>
</dbReference>
<gene>
    <name evidence="7" type="ORF">D0Y65_000053</name>
</gene>
<evidence type="ECO:0000259" key="6">
    <source>
        <dbReference type="PROSITE" id="PS50966"/>
    </source>
</evidence>
<keyword evidence="1" id="KW-0479">Metal-binding</keyword>
<keyword evidence="8" id="KW-1185">Reference proteome</keyword>
<feature type="region of interest" description="Disordered" evidence="5">
    <location>
        <begin position="850"/>
        <end position="888"/>
    </location>
</feature>
<evidence type="ECO:0000256" key="3">
    <source>
        <dbReference type="ARBA" id="ARBA00022833"/>
    </source>
</evidence>